<accession>A0ABT3ZTP9</accession>
<organism evidence="1 2">
    <name type="scientific">Robbsia betulipollinis</name>
    <dbReference type="NCBI Taxonomy" id="2981849"/>
    <lineage>
        <taxon>Bacteria</taxon>
        <taxon>Pseudomonadati</taxon>
        <taxon>Pseudomonadota</taxon>
        <taxon>Betaproteobacteria</taxon>
        <taxon>Burkholderiales</taxon>
        <taxon>Burkholderiaceae</taxon>
        <taxon>Robbsia</taxon>
    </lineage>
</organism>
<evidence type="ECO:0008006" key="3">
    <source>
        <dbReference type="Google" id="ProtNLM"/>
    </source>
</evidence>
<evidence type="ECO:0000313" key="2">
    <source>
        <dbReference type="Proteomes" id="UP001082899"/>
    </source>
</evidence>
<protein>
    <recommendedName>
        <fullName evidence="3">Antitoxin VbhA domain-containing protein</fullName>
    </recommendedName>
</protein>
<gene>
    <name evidence="1" type="ORF">OVY01_20915</name>
</gene>
<proteinExistence type="predicted"/>
<reference evidence="1" key="1">
    <citation type="submission" date="2022-11" db="EMBL/GenBank/DDBJ databases">
        <title>Robbsia betulipollinis sp. nov., isolated from pollen of birch (Betula pendula).</title>
        <authorList>
            <person name="Shi H."/>
            <person name="Ambika Manirajan B."/>
            <person name="Ratering S."/>
            <person name="Geissler-Plaum R."/>
            <person name="Schnell S."/>
        </authorList>
    </citation>
    <scope>NUCLEOTIDE SEQUENCE</scope>
    <source>
        <strain evidence="1">Bb-Pol-6</strain>
    </source>
</reference>
<sequence length="65" mass="7113">MSARCAPPALRDLPAALSPAEEWCAASLARQGVPDRVLPRMVERSYGASVNHEAIISEVKRRRKA</sequence>
<dbReference type="RefSeq" id="WP_267849505.1">
    <property type="nucleotide sequence ID" value="NZ_JAPMXC010000010.1"/>
</dbReference>
<name>A0ABT3ZTP9_9BURK</name>
<keyword evidence="2" id="KW-1185">Reference proteome</keyword>
<dbReference type="Proteomes" id="UP001082899">
    <property type="component" value="Unassembled WGS sequence"/>
</dbReference>
<comment type="caution">
    <text evidence="1">The sequence shown here is derived from an EMBL/GenBank/DDBJ whole genome shotgun (WGS) entry which is preliminary data.</text>
</comment>
<dbReference type="EMBL" id="JAPMXC010000010">
    <property type="protein sequence ID" value="MCY0389612.1"/>
    <property type="molecule type" value="Genomic_DNA"/>
</dbReference>
<evidence type="ECO:0000313" key="1">
    <source>
        <dbReference type="EMBL" id="MCY0389612.1"/>
    </source>
</evidence>